<dbReference type="PANTHER" id="PTHR48103">
    <property type="entry name" value="MIDASIN-RELATED"/>
    <property type="match status" value="1"/>
</dbReference>
<sequence length="5800" mass="655352">MRNLVVETRKPFGRERDGARVVEFTGFQGRGRMQEVRIFDFRDALETLVARQHELADDSVVVRILQERYKDEEEILAAVQKFLLKPKLTVATAGCFGPVLSRLVDSLVQSLRQLWLQSGLAPQVKLVTTNSSAYSRWSLSIHEHAVMAFSRLLELAPYTLSILLQYFSFAPPPFERLLLGASSLPQDLPPLLDIVRACYRFLQLEPKIFRDLWDWSPFLDLLRWAWKDQSRELSSEVCLDVRWCAAQVLSIVLRMSDGATRLMSLNVSGLSEEDGFACLMRWEAFGHEIALEKARMYIEPLGKVDSAMTDNGQKEQLFSKNRLAVLDELQSIVKRTGGGGSSFVQICGVELPVRSNPSFSRSGCYSNQSVVLTPTVKTNLESVVLALSQRQPILLEGPIGAGKTMLIQELANLTGNSDVVFIHLDDQMDSKTLLGNYICTEIPGEFKWQPGALTQAVLRGMWVVFEDIDRAPVEIFSALTPLLEDRKLYIAGRGEVIQAAENFCLFSTVTRTKFGSTIGGGKDILTNLWRKVVIDAPSDEELAVITKIRFPTLSGLVPKLIGTLNMVKEMTSQSLVLTDGLGAISVHIGRQFSTRDLVKWCRRINRDGSQHYEGQFLSAYSREQIFVEAIDCFAGSVSSIADRQLVMRAIAEQWEVPLERVEFLSKMNKPSLQVCRAVLQVGRAVLTASTYKGKAQGGRVFAQTGHAMRMLENIGTCVQQKEPVLLVGETGTGKTTLVQYLARQISMPLVVLNLSQQSDSVDLLGGYKPVEARNVCIPLFETFNILFRETFPMKKNAYLLEQVSRLAEKKKWDKLLQAFRTTVGTVAKLAGSSFDAPEDDPGYQISTVLPEEELEKNGSEQLAKRKKPLNDRVLSGWRTFSTQLRKAERQVEYAKTGFAFSFVEGSLVKALKDGHWILLDEINLAPAETLERLTGLLEGEQGTLSLTERGDVDNIKWHPDFRIFACMNPATDVGKRDLPVSLKNRFTEFFTDELTNKEDLNVFVYQYLETVLPALPVEDIVNFYLLARQEAEVKLLDGADQKPQYSLRSLARALEYARAAMSVYGFQRSLYDGLCMSFLTLLDRPSSLIMEQLILGSIFKRTGAAGAKWLKSILKVPSQPSTQHVLFEHFWVERGEFELSGDSADFCQRYVLTPSIREHLKNLARAVFVRKYPVLLQGPTSSGKTSMIQYLALTTGHRFVRINNHEHTDLQEYLGSYVTDNSGKLVFQEGILVEAVRKGYWIVLDELNLAPSDVLEALNRLLDDNRELFVPELQQMVKPHPHFMLFATQNPPGIYGGRKVLSRAFRNRFIELHVDDIPDQELQSILEIRCQIPASYASKMVEVMKDLQRHRQSSRVFAGKHGFITPRDLFRWADRHANGYYELARDGYMLLAERLREPNEKLAVQRTLEKHMRINIQVEELHEFSHSERLKEVSDYLSSPEHLSTFGKIVWTKSMRRLFNLVEHCIRHGEPVLLVGETGCGKTTVCQMLALLEQQKLHILNCHQHTETADFIGGLRPVRERESLAAKFQAICFKIVSSTLYKESFSDELSPDINDSLVTLETIKSNILHIRNVRKNKRVKKGDSDGSQEIETLELMLQELMAVQSNWQSLFSWHDGPLVQAMRSGDFFLIDEISLADDSVLERLNSVLEPKRSLVLAEKGGSTVEEIVAHPNFRLLATMNPGGDFGKKELSPALRNRFTEIWVPSIFDFEDLQSIVIDRLTQPELLSIIDPLLHFWQWFQSIGEQGRVLSVRDLLSWVSFINCTSEDIGLAAAFVHGAHLVLLDGLGLGTGLSTSAAEEQRRRCLDHLLKQLPDSLRAGLTASSAFEAEKFNSSFAGLIQTEARPTGIGALTHSPNTSFYGIHPFYIPKGTYKNQNGSFELSAPTTSWNALRILRAMQLPKPVLLEGSPGVGKTSLVTALAKSSGYKLVRINLSEQTDVMDLFGSDMPVEGGKSGEFCWSDGVFLQALKAGDWVLLDELNLASQSVLEGLNACLDHRGEVFIPELGLGFKCPESFRVFACQNPTSQGGGRKGLPKSFLNRFTKVYVDALRENDYLFIARALHPLIPEGLLEKMIRFNGRVFADTMIAHAYGHLGSPWEFNLRDILRWCELIEGMDKRWSPEVLVERFLDVIYLQRMRTKEDRDHLLSVYQDVFGVLPVIDTYPLYRMSPAYLHVGKASLLRRNGTQLQKDGFAHLKFLPCSANRLEALMHCVKRGWMCNLVGPAASGKTHIVRLLASLTGNTLHEFALSSGTDTTELLGCFEQYDPFRRWQDILRSSYRSLVAVCGYCLSDYGKTLQLDRKLNLVKSLLSSWAAFQKCLTARDGSFVLTSMSEEQAIVDPLAVNMLLQILEQLTVVCSSCGLRLLDAGLQPRQLAGSLKAVQRCVGEAQKLGRFEWIDGALLKAIENGDWVLLENANLCNPTVLDRLNPLLEPDGTILINERGLVNGEAMLVRAHQNFRLFITVDPASGEVSRAMRNRGVEIFMLEPDWFVSTLDEPKVAAESKDIASESSYNLIVQAGIPCVSLVEAMFKAHTEVKTLTDSSHRGTNVSLRTLSHWISLLQQLLARGNSFMWSLECSWVHTYVRPLGSERAREAASHIFNSQLAELGGASQTDLSLFVPLGWPSPHNVSSCCIRSRESCVVFDSAYLEQLVSEYVAMKAREDWMNSPRSDRDTWMENKLDIFPYLPAVILQRVLHPSARNDVDTRWNVDDTHVSVRDIKDKLHHASLWMVEQGSLSDRGLRIMWLTSIAAKVGNHSDMLISLVQVLKQEFDHVIGKELLAAWQELEASVDGAFDLTVIPYASQSSIFQPSLTQRMTSFEVLPVDFRKVFFLGRKILIVRRSLLQWQMEDETYKLVSIQGAGASSSPLLESYLHHQHGASRVAGIGSHVPKTLLKHLYPFFSSVRNLENEVLLGTGSGLWFTGVEAALSTLLDWHGAFWKILRNPIFNTEEFLFYWAETRRALVELMKAAFKIPQIRKAAESVQDNVVSLDESLSRGSGFRPLLWKYGGHPQLLNSKTLFEREQLILAQCQNIWETSDEDGRSHMSYAEVDLRRGIMEGLSMSLWLRQKNVCKKANELVDGVERSNVFSSDLAQQAQRECAEIFEMILQKMNSDKGIGKTAANDSFIPLNPTASFGLGDRPGRVTTCKCTITHRRDDAVLRDLVYLPSARNLWLELVQWIDHLTLQRDQVLLGNLSAASLSALLETNLQESLREGGVDMKTVQSLLEFAVTQSSRSPVDFVPHQQILWILEKMTTKPTDVIVSFEDISHEMWFRWHRSLWRTSSKDPGHDSDEWIATNGPPRLFQAANSVLLARRIGHIAVPVKEYTGKLLQLRVAISHMWNSQKYRYPDALKLDIMHLSSLFQQILLAHRKLFMAADYVEMRRILKALHEQVTKEIELNNTTLLEELESLLRRSQHQGLLSITKTLIIPCAQLLFCRSWANRDASENLLEHGRVWLLVGSIRLQLLLPADESDPVSKFNFKLAHRQDQLRDLNLEIEVRQKSEVYMRGSERAPEIRDLRLRSRELTQEITNLTMKIIYRPHPSKFRSFCKDVKRFMELSAGKEKLLCLWSKLNSIDKTSEPDVGRYRHEVLALQDNFERFIHRLERDFPAYRDFVQPVQQGVLELKFGLSLGLSGHLQRATLKSAGFEKADVYISNLMSTLLEFPKLRCQRRGHANESSTLVGFGSCELLDSATEQIVSWAALQPRSPSLSGEVGVIQIKVSLLRVALLRIGHEIVDSGITSCELLEKLESCFRAFSSIWQEIRERRLERERSEAQASQFTTSTYSMDVEETLDENAFRAMFPDYKSNFGEFIDPPLGGRAEEDDRLAVLSEDNLGAEKDWTRLEETLVKDVIGIHNLLFGSYIEGGHPVEVLDEHIVQAFLISYDTGKQLLQTLGHCIPASVDERLLPGHLMRYSLEYHRLTGGSGESISNGDKFTIQDANASEVAAMLDPVGKYLHRVEQLLLEWPEHPILLQLSQLAKTLLSFPLDTVVMKALTGVELLLAKSQLWEENAAKHVSISDELSGLSRLVSHWRKMELEGWSSLLEKAEEKHTLCANKLWFSLYGLLNRPVGDDLGAHLEDTTASMEEFMQASTLGEFRARLQLVRAFYGHFTQNRVAGQSRHLREAISNLLYNVLKYYSQFLPTLDKILACEKAVIERELKDFVRLSKWDDRSYYTLSLSSEKTHRKLHKFVKKYDELLKRAASELLTKQASRMGSEALSDMGSQCGDQNHVSPEKLHDRKSTEKSESKVDMGVSADEWRKRCDIKMRRISVVAAQGFPEVPGLYQNRLPVLSSKVADLLGESLFVNPINSSRGEGEDQLDMLATAVIARSTELRHGEKGLAQKKKALIDLLRVLRQVGLSHHKTAVPKEQRTTQSWLLLHPAEASSMLYLKRSAHRTPPEDLEHLDSELVAASYNLWNKASDYYFKNMALVQQLQRLALDYNKDLSLREVDVCKRYVEHLLYIQQSQRMKTHQLGLILGKLGELRDVLSDCGKGLPKQKLLRKWLWRQKWFTDSLWQVATETMILIKTAGKTQLCPENYMRLEADAISSFVGKLLEGLRSCRDRLDNYLVTRNHSYVVDEQTFPVFCTYAMYEDVLMNFSFLSDLEATYKNLSQRQANNGLNELIGLHPLEQLLSEGFAMYLQFAEEFQISNTANMSSASTDLLEQCSSLTEKVISELLLAVQAISRHSIKKSQTELNGNEDSVTGDTFPAVRTIEELDTSTLERSITRRLDHVYQALIQLLGSVEELVDHCSGGQEIYSSLGKLLDLIHVPLDMLHFAGHFLLFSYISLHKSVTKLGYVLGNLFISLFTEGFCKTKEGGDGEDSFEDDAKGTGMGEGEGKKDVSEQIEDEEQLMGGTEQEDDVQKDTEGKKPEKGVEMEQDFSGEMLDLSDDVSEEEDDSQLEDGKLESKMGEDGEDNEIVDEKLWDNDDENDRQPEGKEKYEKDSEVTGARPEDLEMRGKDGSDEEDAMKGEKSEEKEKSKPEEFGETQMELEDEEGAPDMNETVEDSSGVKPRTEESLELPDDLELDGEDNREDGQGEAEHMEDSDVGPKDAEGDMNLPEAMDISDDMECDHPASEDTDHNEVDTGDEERDEEEKSTVVTEAEDELLPEDAKHEEGDLAQESNDFEGLFQNDTAHEPSIEDAKNPQNIDSRTSGKMSEMDSVTSGTVGNSQQVRGDGSAPKDSGITEASRQDKAESGIDESSLAATDGPDKTSSCSETTPASAAQNPDKTNINPYRSLGDALKRWKERIRVTDSEQPMEVEQGPVPTQEEEPDGDEFAQEYEFLTKEDDPSVFQALGAATKDQLVDAMAQSRETEETSSDDITQEQQLETNEELMDEVMRGPEGNRTIAKSSKSRPGHGKEEVPEQSDELLEDEIERSIGLLGLEHDPESTQKVEGSQVSLDGRQAVANRTLTSVSCGEIWDEEEISRIRKDLEIKLKDSDRNIEVARVIWRKYEHLTARLSQELAEQLRLILEPTLATKLQGDYKSGKRINMKKVIPYIASQFRKDKIWLRRTKPNKRQYQVVLAIDDSRSMSESRCGHMALEALITISRAMSQVEIGQMAVASFGEKGNVQLLHDFDHSFSSEAGVNMVSRFSFSQDNTIADKPMADLLHFLTRMLDQAARKATAPAENLHLQQLVLIIADGRFHEKESLRRYIREAASRKQLLAFIVLDNPQESILDMQSVSFSNGAPSFTKYLDTFPFPYYILLRDIESLPRTMADLLRQWFELAQQSCANQADLCHRQMLTFRNSLVNRITFPRHFFEFHFSMFHRELYRPCIFRPYGRVDPPLMLNIQ</sequence>
<feature type="compositionally biased region" description="Acidic residues" evidence="10">
    <location>
        <begin position="4995"/>
        <end position="5011"/>
    </location>
</feature>
<evidence type="ECO:0000256" key="1">
    <source>
        <dbReference type="ARBA" id="ARBA00004604"/>
    </source>
</evidence>
<feature type="compositionally biased region" description="Acidic residues" evidence="10">
    <location>
        <begin position="5090"/>
        <end position="5100"/>
    </location>
</feature>
<evidence type="ECO:0000256" key="4">
    <source>
        <dbReference type="ARBA" id="ARBA00017143"/>
    </source>
</evidence>
<evidence type="ECO:0000256" key="2">
    <source>
        <dbReference type="ARBA" id="ARBA00004642"/>
    </source>
</evidence>
<feature type="region of interest" description="Disordered" evidence="10">
    <location>
        <begin position="4220"/>
        <end position="4253"/>
    </location>
</feature>
<evidence type="ECO:0000256" key="5">
    <source>
        <dbReference type="ARBA" id="ARBA00022741"/>
    </source>
</evidence>
<dbReference type="InterPro" id="IPR048617">
    <property type="entry name" value="MDN1_AAA_lid_4"/>
</dbReference>
<evidence type="ECO:0000256" key="10">
    <source>
        <dbReference type="SAM" id="MobiDB-lite"/>
    </source>
</evidence>
<feature type="compositionally biased region" description="Basic and acidic residues" evidence="10">
    <location>
        <begin position="4235"/>
        <end position="4252"/>
    </location>
</feature>
<dbReference type="EMBL" id="JBHFFA010000001">
    <property type="protein sequence ID" value="KAL2649174.1"/>
    <property type="molecule type" value="Genomic_DNA"/>
</dbReference>
<keyword evidence="7 9" id="KW-0143">Chaperone</keyword>
<dbReference type="InterPro" id="IPR041190">
    <property type="entry name" value="Midasin_AAA_lid_5"/>
</dbReference>
<dbReference type="CDD" id="cd00009">
    <property type="entry name" value="AAA"/>
    <property type="match status" value="3"/>
</dbReference>
<protein>
    <recommendedName>
        <fullName evidence="4 9">Midasin</fullName>
    </recommendedName>
</protein>
<feature type="compositionally biased region" description="Basic and acidic residues" evidence="10">
    <location>
        <begin position="5039"/>
        <end position="5059"/>
    </location>
</feature>
<dbReference type="SUPFAM" id="SSF52540">
    <property type="entry name" value="P-loop containing nucleoside triphosphate hydrolases"/>
    <property type="match status" value="6"/>
</dbReference>
<dbReference type="InterPro" id="IPR011704">
    <property type="entry name" value="ATPase_dyneun-rel_AAA"/>
</dbReference>
<feature type="compositionally biased region" description="Acidic residues" evidence="10">
    <location>
        <begin position="5023"/>
        <end position="5038"/>
    </location>
</feature>
<evidence type="ECO:0000259" key="11">
    <source>
        <dbReference type="PROSITE" id="PS50234"/>
    </source>
</evidence>
<feature type="compositionally biased region" description="Acidic residues" evidence="10">
    <location>
        <begin position="4849"/>
        <end position="4865"/>
    </location>
</feature>
<evidence type="ECO:0000256" key="8">
    <source>
        <dbReference type="ARBA" id="ARBA00023242"/>
    </source>
</evidence>
<accession>A0ABD1ZGL2</accession>
<feature type="compositionally biased region" description="Basic and acidic residues" evidence="10">
    <location>
        <begin position="5139"/>
        <end position="5149"/>
    </location>
</feature>
<dbReference type="GO" id="GO:0042254">
    <property type="term" value="P:ribosome biogenesis"/>
    <property type="evidence" value="ECO:0007669"/>
    <property type="project" value="UniProtKB-ARBA"/>
</dbReference>
<name>A0ABD1ZGL2_9MARC</name>
<dbReference type="InterPro" id="IPR036465">
    <property type="entry name" value="vWFA_dom_sf"/>
</dbReference>
<evidence type="ECO:0000256" key="3">
    <source>
        <dbReference type="ARBA" id="ARBA00007188"/>
    </source>
</evidence>
<feature type="compositionally biased region" description="Basic and acidic residues" evidence="10">
    <location>
        <begin position="5076"/>
        <end position="5089"/>
    </location>
</feature>
<evidence type="ECO:0000256" key="7">
    <source>
        <dbReference type="ARBA" id="ARBA00023186"/>
    </source>
</evidence>
<dbReference type="FunFam" id="3.40.50.300:FF:001384">
    <property type="entry name" value="Midasin"/>
    <property type="match status" value="1"/>
</dbReference>
<feature type="region of interest" description="Disordered" evidence="10">
    <location>
        <begin position="5312"/>
        <end position="5375"/>
    </location>
</feature>
<dbReference type="PANTHER" id="PTHR48103:SF2">
    <property type="entry name" value="MIDASIN"/>
    <property type="match status" value="1"/>
</dbReference>
<feature type="compositionally biased region" description="Basic and acidic residues" evidence="10">
    <location>
        <begin position="4907"/>
        <end position="4917"/>
    </location>
</feature>
<dbReference type="GO" id="GO:0005654">
    <property type="term" value="C:nucleoplasm"/>
    <property type="evidence" value="ECO:0007669"/>
    <property type="project" value="UniProtKB-SubCell"/>
</dbReference>
<dbReference type="Pfam" id="PF17865">
    <property type="entry name" value="AAA_lid_5"/>
    <property type="match status" value="1"/>
</dbReference>
<reference evidence="12 13" key="1">
    <citation type="submission" date="2024-09" db="EMBL/GenBank/DDBJ databases">
        <title>Chromosome-scale assembly of Riccia fluitans.</title>
        <authorList>
            <person name="Paukszto L."/>
            <person name="Sawicki J."/>
            <person name="Karawczyk K."/>
            <person name="Piernik-Szablinska J."/>
            <person name="Szczecinska M."/>
            <person name="Mazdziarz M."/>
        </authorList>
    </citation>
    <scope>NUCLEOTIDE SEQUENCE [LARGE SCALE GENOMIC DNA]</scope>
    <source>
        <strain evidence="12">Rf_01</strain>
        <tissue evidence="12">Aerial parts of the thallus</tissue>
    </source>
</reference>
<feature type="compositionally biased region" description="Polar residues" evidence="10">
    <location>
        <begin position="5217"/>
        <end position="5240"/>
    </location>
</feature>
<organism evidence="12 13">
    <name type="scientific">Riccia fluitans</name>
    <dbReference type="NCBI Taxonomy" id="41844"/>
    <lineage>
        <taxon>Eukaryota</taxon>
        <taxon>Viridiplantae</taxon>
        <taxon>Streptophyta</taxon>
        <taxon>Embryophyta</taxon>
        <taxon>Marchantiophyta</taxon>
        <taxon>Marchantiopsida</taxon>
        <taxon>Marchantiidae</taxon>
        <taxon>Marchantiales</taxon>
        <taxon>Ricciaceae</taxon>
        <taxon>Riccia</taxon>
    </lineage>
</organism>
<evidence type="ECO:0000313" key="13">
    <source>
        <dbReference type="Proteomes" id="UP001605036"/>
    </source>
</evidence>
<dbReference type="InterPro" id="IPR025662">
    <property type="entry name" value="Sigma_54_int_dom_ATP-bd_1"/>
</dbReference>
<dbReference type="InterPro" id="IPR003593">
    <property type="entry name" value="AAA+_ATPase"/>
</dbReference>
<keyword evidence="6 9" id="KW-0067">ATP-binding</keyword>
<feature type="domain" description="VWFA" evidence="11">
    <location>
        <begin position="5528"/>
        <end position="5728"/>
    </location>
</feature>
<dbReference type="FunFam" id="3.40.50.300:FF:000582">
    <property type="entry name" value="Midasin"/>
    <property type="match status" value="1"/>
</dbReference>
<dbReference type="SMART" id="SM00382">
    <property type="entry name" value="AAA"/>
    <property type="match status" value="5"/>
</dbReference>
<gene>
    <name evidence="12" type="ORF">R1flu_017302</name>
</gene>
<feature type="compositionally biased region" description="Polar residues" evidence="10">
    <location>
        <begin position="5150"/>
        <end position="5179"/>
    </location>
</feature>
<dbReference type="PROSITE" id="PS00675">
    <property type="entry name" value="SIGMA54_INTERACT_1"/>
    <property type="match status" value="1"/>
</dbReference>
<proteinExistence type="inferred from homology"/>
<evidence type="ECO:0000313" key="12">
    <source>
        <dbReference type="EMBL" id="KAL2649174.1"/>
    </source>
</evidence>
<dbReference type="Proteomes" id="UP001605036">
    <property type="component" value="Unassembled WGS sequence"/>
</dbReference>
<comment type="subcellular location">
    <subcellularLocation>
        <location evidence="1">Nucleus</location>
        <location evidence="1">Nucleolus</location>
    </subcellularLocation>
    <subcellularLocation>
        <location evidence="2">Nucleus</location>
        <location evidence="2">Nucleoplasm</location>
    </subcellularLocation>
</comment>
<evidence type="ECO:0000256" key="9">
    <source>
        <dbReference type="PIRNR" id="PIRNR010340"/>
    </source>
</evidence>
<comment type="function">
    <text evidence="9">Nuclear chaperone required for maturation and nuclear export of pre-60S ribosome subunits.</text>
</comment>
<keyword evidence="8 9" id="KW-0539">Nucleus</keyword>
<dbReference type="Pfam" id="PF17867">
    <property type="entry name" value="AAA_lid_7"/>
    <property type="match status" value="3"/>
</dbReference>
<keyword evidence="5 9" id="KW-0547">Nucleotide-binding</keyword>
<dbReference type="InterPro" id="IPR002035">
    <property type="entry name" value="VWF_A"/>
</dbReference>
<feature type="region of interest" description="Disordered" evidence="10">
    <location>
        <begin position="4822"/>
        <end position="5244"/>
    </location>
</feature>
<dbReference type="InterPro" id="IPR012099">
    <property type="entry name" value="Midasin"/>
</dbReference>
<feature type="compositionally biased region" description="Basic and acidic residues" evidence="10">
    <location>
        <begin position="4866"/>
        <end position="4881"/>
    </location>
</feature>
<evidence type="ECO:0000256" key="6">
    <source>
        <dbReference type="ARBA" id="ARBA00022840"/>
    </source>
</evidence>
<dbReference type="Gene3D" id="3.40.50.300">
    <property type="entry name" value="P-loop containing nucleotide triphosphate hydrolases"/>
    <property type="match status" value="6"/>
</dbReference>
<dbReference type="SUPFAM" id="SSF53300">
    <property type="entry name" value="vWA-like"/>
    <property type="match status" value="1"/>
</dbReference>
<dbReference type="GO" id="GO:0005524">
    <property type="term" value="F:ATP binding"/>
    <property type="evidence" value="ECO:0007669"/>
    <property type="project" value="UniProtKB-KW"/>
</dbReference>
<dbReference type="FunFam" id="3.40.50.300:FF:000142">
    <property type="entry name" value="Midasin"/>
    <property type="match status" value="1"/>
</dbReference>
<dbReference type="InterPro" id="IPR040848">
    <property type="entry name" value="AAA_lid_7"/>
</dbReference>
<keyword evidence="13" id="KW-1185">Reference proteome</keyword>
<dbReference type="PIRSF" id="PIRSF010340">
    <property type="entry name" value="Midasin"/>
    <property type="match status" value="1"/>
</dbReference>
<dbReference type="Pfam" id="PF21108">
    <property type="entry name" value="MDN1_4th"/>
    <property type="match status" value="1"/>
</dbReference>
<comment type="similarity">
    <text evidence="3 9">Belongs to the midasin family.</text>
</comment>
<dbReference type="GO" id="GO:0005730">
    <property type="term" value="C:nucleolus"/>
    <property type="evidence" value="ECO:0007669"/>
    <property type="project" value="UniProtKB-SubCell"/>
</dbReference>
<feature type="region of interest" description="Disordered" evidence="10">
    <location>
        <begin position="5256"/>
        <end position="5281"/>
    </location>
</feature>
<feature type="compositionally biased region" description="Acidic residues" evidence="10">
    <location>
        <begin position="4882"/>
        <end position="4906"/>
    </location>
</feature>
<comment type="caution">
    <text evidence="12">The sequence shown here is derived from an EMBL/GenBank/DDBJ whole genome shotgun (WGS) entry which is preliminary data.</text>
</comment>
<feature type="compositionally biased region" description="Polar residues" evidence="10">
    <location>
        <begin position="4224"/>
        <end position="4234"/>
    </location>
</feature>
<feature type="compositionally biased region" description="Basic and acidic residues" evidence="10">
    <location>
        <begin position="4925"/>
        <end position="4989"/>
    </location>
</feature>
<dbReference type="FunFam" id="3.40.50.300:FF:001368">
    <property type="entry name" value="Midasin"/>
    <property type="match status" value="1"/>
</dbReference>
<dbReference type="InterPro" id="IPR027417">
    <property type="entry name" value="P-loop_NTPase"/>
</dbReference>
<dbReference type="Pfam" id="PF12775">
    <property type="entry name" value="AAA_7"/>
    <property type="match status" value="1"/>
</dbReference>
<dbReference type="PROSITE" id="PS50234">
    <property type="entry name" value="VWFA"/>
    <property type="match status" value="1"/>
</dbReference>
<dbReference type="Pfam" id="PF07728">
    <property type="entry name" value="AAA_5"/>
    <property type="match status" value="7"/>
</dbReference>